<keyword evidence="1" id="KW-1133">Transmembrane helix</keyword>
<protein>
    <submittedName>
        <fullName evidence="2">Uncharacterized protein</fullName>
    </submittedName>
</protein>
<organism evidence="2 3">
    <name type="scientific">Mycoplasmopsis caviae</name>
    <dbReference type="NCBI Taxonomy" id="55603"/>
    <lineage>
        <taxon>Bacteria</taxon>
        <taxon>Bacillati</taxon>
        <taxon>Mycoplasmatota</taxon>
        <taxon>Mycoplasmoidales</taxon>
        <taxon>Metamycoplasmataceae</taxon>
        <taxon>Mycoplasmopsis</taxon>
    </lineage>
</organism>
<keyword evidence="1" id="KW-0812">Transmembrane</keyword>
<feature type="transmembrane region" description="Helical" evidence="1">
    <location>
        <begin position="12"/>
        <end position="32"/>
    </location>
</feature>
<evidence type="ECO:0000313" key="3">
    <source>
        <dbReference type="Proteomes" id="UP000280036"/>
    </source>
</evidence>
<dbReference type="AlphaFoldDB" id="A0A3P8K882"/>
<name>A0A3P8K882_9BACT</name>
<gene>
    <name evidence="2" type="ORF">NCTC10126_00015</name>
</gene>
<evidence type="ECO:0000313" key="2">
    <source>
        <dbReference type="EMBL" id="VDR41539.1"/>
    </source>
</evidence>
<sequence length="86" mass="9568">MTKKKKKVVGISLGIVGAGIGILSIGSIAGVAKDKRNYSNEIDHIKSLDKQFDDNNNDLMHTRDNIARKVEGRNIDTDIKKSWIIF</sequence>
<dbReference type="EMBL" id="UZVY01000001">
    <property type="protein sequence ID" value="VDR41539.1"/>
    <property type="molecule type" value="Genomic_DNA"/>
</dbReference>
<dbReference type="Proteomes" id="UP000280036">
    <property type="component" value="Unassembled WGS sequence"/>
</dbReference>
<dbReference type="RefSeq" id="WP_126117834.1">
    <property type="nucleotide sequence ID" value="NZ_UZVY01000001.1"/>
</dbReference>
<keyword evidence="1" id="KW-0472">Membrane</keyword>
<proteinExistence type="predicted"/>
<evidence type="ECO:0000256" key="1">
    <source>
        <dbReference type="SAM" id="Phobius"/>
    </source>
</evidence>
<accession>A0A3P8K882</accession>
<reference evidence="2 3" key="1">
    <citation type="submission" date="2018-12" db="EMBL/GenBank/DDBJ databases">
        <authorList>
            <consortium name="Pathogen Informatics"/>
        </authorList>
    </citation>
    <scope>NUCLEOTIDE SEQUENCE [LARGE SCALE GENOMIC DNA]</scope>
    <source>
        <strain evidence="2 3">NCTC10126</strain>
    </source>
</reference>
<dbReference type="OrthoDB" id="403873at2"/>